<evidence type="ECO:0000256" key="3">
    <source>
        <dbReference type="RuleBase" id="RU000397"/>
    </source>
</evidence>
<dbReference type="InterPro" id="IPR036291">
    <property type="entry name" value="NAD(P)-bd_dom_sf"/>
</dbReference>
<reference evidence="5" key="1">
    <citation type="submission" date="2020-10" db="EMBL/GenBank/DDBJ databases">
        <title>Microbiome of the Black Sea water column analyzed by genome centric metagenomics.</title>
        <authorList>
            <person name="Cabello-Yeves P.J."/>
            <person name="Callieri C."/>
            <person name="Picazo A."/>
            <person name="Mehrshad M."/>
            <person name="Haro-Moreno J.M."/>
            <person name="Roda-Garcia J."/>
            <person name="Dzembekova N."/>
            <person name="Slabakova V."/>
            <person name="Slabakova N."/>
            <person name="Moncheva S."/>
            <person name="Rodriguez-Valera F."/>
        </authorList>
    </citation>
    <scope>NUCLEOTIDE SEQUENCE</scope>
    <source>
        <strain evidence="5">BS30m-G43</strain>
    </source>
</reference>
<dbReference type="SUPFAM" id="SSF55347">
    <property type="entry name" value="Glyceraldehyde-3-phosphate dehydrogenase-like, C-terminal domain"/>
    <property type="match status" value="1"/>
</dbReference>
<dbReference type="GO" id="GO:0004365">
    <property type="term" value="F:glyceraldehyde-3-phosphate dehydrogenase (NAD+) (phosphorylating) activity"/>
    <property type="evidence" value="ECO:0007669"/>
    <property type="project" value="UniProtKB-EC"/>
</dbReference>
<dbReference type="EMBL" id="JADHSG010000001">
    <property type="protein sequence ID" value="MBL6902741.1"/>
    <property type="molecule type" value="Genomic_DNA"/>
</dbReference>
<dbReference type="Proteomes" id="UP000705230">
    <property type="component" value="Unassembled WGS sequence"/>
</dbReference>
<dbReference type="InterPro" id="IPR006424">
    <property type="entry name" value="Glyceraldehyde-3-P_DH_1"/>
</dbReference>
<dbReference type="PRINTS" id="PR00078">
    <property type="entry name" value="G3PDHDRGNASE"/>
</dbReference>
<dbReference type="GO" id="GO:0050661">
    <property type="term" value="F:NADP binding"/>
    <property type="evidence" value="ECO:0007669"/>
    <property type="project" value="InterPro"/>
</dbReference>
<dbReference type="InterPro" id="IPR020829">
    <property type="entry name" value="GlycerAld_3-P_DH_cat"/>
</dbReference>
<dbReference type="GO" id="GO:0006006">
    <property type="term" value="P:glucose metabolic process"/>
    <property type="evidence" value="ECO:0007669"/>
    <property type="project" value="InterPro"/>
</dbReference>
<sequence>MMSEKDITFNSTKRQSRILPEDSFGDWRWREALAELMVPIIGTLYRDGVRVLMYGRSLINESPVSIMQAHRFIRQVEGNELSEQETYPMLEAISKLNIADCEIDLGELTVNYPDFNKLPDDIVGIDEYLQKELSSVINLNAVRPDTPQDIVLYGFGRVGRLVARMLVESTGPGNYFRLKAVVVRKTNSDDLSKRASLLQRDSVHGRFSGTIRVDDENSSLIVNGNPIKFIYASGPNDFKYKDHGIINPIVIDNTGIWRDEKGLGRHLNGGASKVILTAPGKDSIKNIVFGVNDSELDSSDSIISAASCTTNAIVPVLKLINDKYKITSGHIETVHSYTNDQNLIDNYHSGDRRGRSAALNMVITSTGAVSAVAKAIPELKGVLTGNAIRVPTPNVSLAVMSLMLNQETTKESVNEFLKSNAFHSKYREIIGYVNSPEIVSTDFYSSPFASIIDSQATISSGKQITLYCWYDNEYGYSKQVVSLTKKVANIQMPRLPLPKDN</sequence>
<dbReference type="AlphaFoldDB" id="A0A937JAI4"/>
<dbReference type="PANTHER" id="PTHR43454:SF1">
    <property type="entry name" value="GLYCERALDEHYDE 3-PHOSPHATE DEHYDROGENASE NAD(P) BINDING DOMAIN-CONTAINING PROTEIN"/>
    <property type="match status" value="1"/>
</dbReference>
<dbReference type="SUPFAM" id="SSF51735">
    <property type="entry name" value="NAD(P)-binding Rossmann-fold domains"/>
    <property type="match status" value="1"/>
</dbReference>
<dbReference type="SMART" id="SM00846">
    <property type="entry name" value="Gp_dh_N"/>
    <property type="match status" value="1"/>
</dbReference>
<name>A0A937JAI4_9GAMM</name>
<proteinExistence type="inferred from homology"/>
<accession>A0A937JAI4</accession>
<dbReference type="InterPro" id="IPR020831">
    <property type="entry name" value="GlycerAld/Erythrose_P_DH"/>
</dbReference>
<comment type="similarity">
    <text evidence="1 3">Belongs to the glyceraldehyde-3-phosphate dehydrogenase family.</text>
</comment>
<dbReference type="NCBIfam" id="TIGR01534">
    <property type="entry name" value="GAPDH-I"/>
    <property type="match status" value="1"/>
</dbReference>
<comment type="caution">
    <text evidence="5">The sequence shown here is derived from an EMBL/GenBank/DDBJ whole genome shotgun (WGS) entry which is preliminary data.</text>
</comment>
<evidence type="ECO:0000256" key="2">
    <source>
        <dbReference type="ARBA" id="ARBA00023002"/>
    </source>
</evidence>
<evidence type="ECO:0000256" key="1">
    <source>
        <dbReference type="ARBA" id="ARBA00007406"/>
    </source>
</evidence>
<dbReference type="CDD" id="cd05214">
    <property type="entry name" value="GAPDH_I_N"/>
    <property type="match status" value="1"/>
</dbReference>
<dbReference type="InterPro" id="IPR020828">
    <property type="entry name" value="GlycerAld_3-P_DH_NAD(P)-bd"/>
</dbReference>
<dbReference type="PANTHER" id="PTHR43454">
    <property type="entry name" value="GLYCERALDEHYDE-3-PHOSPHATE DEHYDROGENASE"/>
    <property type="match status" value="1"/>
</dbReference>
<dbReference type="CDD" id="cd18126">
    <property type="entry name" value="GAPDH_I_C"/>
    <property type="match status" value="1"/>
</dbReference>
<protein>
    <submittedName>
        <fullName evidence="5">Glyceraldehyde-3-phosphate dehydrogenase</fullName>
        <ecNumber evidence="5">1.2.1.12</ecNumber>
    </submittedName>
</protein>
<evidence type="ECO:0000259" key="4">
    <source>
        <dbReference type="SMART" id="SM00846"/>
    </source>
</evidence>
<evidence type="ECO:0000313" key="6">
    <source>
        <dbReference type="Proteomes" id="UP000705230"/>
    </source>
</evidence>
<feature type="domain" description="Glyceraldehyde 3-phosphate dehydrogenase NAD(P) binding" evidence="4">
    <location>
        <begin position="148"/>
        <end position="308"/>
    </location>
</feature>
<dbReference type="GO" id="GO:0051287">
    <property type="term" value="F:NAD binding"/>
    <property type="evidence" value="ECO:0007669"/>
    <property type="project" value="InterPro"/>
</dbReference>
<organism evidence="5 6">
    <name type="scientific">SAR86 cluster bacterium</name>
    <dbReference type="NCBI Taxonomy" id="2030880"/>
    <lineage>
        <taxon>Bacteria</taxon>
        <taxon>Pseudomonadati</taxon>
        <taxon>Pseudomonadota</taxon>
        <taxon>Gammaproteobacteria</taxon>
        <taxon>SAR86 cluster</taxon>
    </lineage>
</organism>
<dbReference type="NCBIfam" id="NF006139">
    <property type="entry name" value="PRK08289.1"/>
    <property type="match status" value="1"/>
</dbReference>
<dbReference type="InterPro" id="IPR020830">
    <property type="entry name" value="GlycerAld_3-P_DH_AS"/>
</dbReference>
<dbReference type="Pfam" id="PF00044">
    <property type="entry name" value="Gp_dh_N"/>
    <property type="match status" value="1"/>
</dbReference>
<keyword evidence="2 5" id="KW-0560">Oxidoreductase</keyword>
<dbReference type="PROSITE" id="PS00071">
    <property type="entry name" value="GAPDH"/>
    <property type="match status" value="1"/>
</dbReference>
<gene>
    <name evidence="5" type="ORF">ISR29_00885</name>
</gene>
<dbReference type="Gene3D" id="3.30.360.10">
    <property type="entry name" value="Dihydrodipicolinate Reductase, domain 2"/>
    <property type="match status" value="1"/>
</dbReference>
<evidence type="ECO:0000313" key="5">
    <source>
        <dbReference type="EMBL" id="MBL6902741.1"/>
    </source>
</evidence>
<dbReference type="Pfam" id="PF02800">
    <property type="entry name" value="Gp_dh_C"/>
    <property type="match status" value="1"/>
</dbReference>
<dbReference type="EC" id="1.2.1.12" evidence="5"/>
<dbReference type="Gene3D" id="3.40.50.720">
    <property type="entry name" value="NAD(P)-binding Rossmann-like Domain"/>
    <property type="match status" value="1"/>
</dbReference>